<dbReference type="RefSeq" id="XP_037221048.1">
    <property type="nucleotide sequence ID" value="XM_037363127.1"/>
</dbReference>
<evidence type="ECO:0000313" key="1">
    <source>
        <dbReference type="EMBL" id="KAF7304076.1"/>
    </source>
</evidence>
<dbReference type="GeneID" id="59345643"/>
<sequence>MLNESHMEADSDEEHMECPVDRLLAVFSSSAHLPAAVLHLCLSGETIFSFDSVELLLPMLTNIQRLSLRRCLCTSPPIISVIESLLARPTIQTISLWRVVFLTMQDVRTVIGHGLPPELQFLELENLEICNDGHNVSPIRTVESRVTQRRARSFTLCIPGTLMFQTLKPMLDFTWTQTLDICVSRGIEAEVQQILERATNLRELRMDLSLYTGTTTFLDLHALTSLNILRMALRPVRFGDEYNPIRLTAVPLISTAFPTCPLRIVAIELQLYKIAQPIAQLLYDSDFQTVLLHAAEMVGPVAAHIDIASMRTQPWPLGREACSQVDPTGASGARNARNAEGTVHATQNVCRPCPSRMNI</sequence>
<dbReference type="Proteomes" id="UP000636479">
    <property type="component" value="Unassembled WGS sequence"/>
</dbReference>
<reference evidence="1" key="1">
    <citation type="submission" date="2020-05" db="EMBL/GenBank/DDBJ databases">
        <title>Mycena genomes resolve the evolution of fungal bioluminescence.</title>
        <authorList>
            <person name="Tsai I.J."/>
        </authorList>
    </citation>
    <scope>NUCLEOTIDE SEQUENCE</scope>
    <source>
        <strain evidence="1">171206Taipei</strain>
    </source>
</reference>
<accession>A0A8H6SSV4</accession>
<keyword evidence="2" id="KW-1185">Reference proteome</keyword>
<evidence type="ECO:0000313" key="2">
    <source>
        <dbReference type="Proteomes" id="UP000636479"/>
    </source>
</evidence>
<gene>
    <name evidence="1" type="ORF">MIND_00639100</name>
</gene>
<dbReference type="SUPFAM" id="SSF52047">
    <property type="entry name" value="RNI-like"/>
    <property type="match status" value="1"/>
</dbReference>
<protein>
    <submittedName>
        <fullName evidence="1">Uncharacterized protein</fullName>
    </submittedName>
</protein>
<name>A0A8H6SSV4_9AGAR</name>
<organism evidence="1 2">
    <name type="scientific">Mycena indigotica</name>
    <dbReference type="NCBI Taxonomy" id="2126181"/>
    <lineage>
        <taxon>Eukaryota</taxon>
        <taxon>Fungi</taxon>
        <taxon>Dikarya</taxon>
        <taxon>Basidiomycota</taxon>
        <taxon>Agaricomycotina</taxon>
        <taxon>Agaricomycetes</taxon>
        <taxon>Agaricomycetidae</taxon>
        <taxon>Agaricales</taxon>
        <taxon>Marasmiineae</taxon>
        <taxon>Mycenaceae</taxon>
        <taxon>Mycena</taxon>
    </lineage>
</organism>
<comment type="caution">
    <text evidence="1">The sequence shown here is derived from an EMBL/GenBank/DDBJ whole genome shotgun (WGS) entry which is preliminary data.</text>
</comment>
<dbReference type="EMBL" id="JACAZF010000005">
    <property type="protein sequence ID" value="KAF7304076.1"/>
    <property type="molecule type" value="Genomic_DNA"/>
</dbReference>
<dbReference type="AlphaFoldDB" id="A0A8H6SSV4"/>
<proteinExistence type="predicted"/>